<dbReference type="InterPro" id="IPR010690">
    <property type="entry name" value="YqfD"/>
</dbReference>
<sequence>MKETNKFNLRHYRKGSVLIEIQSLIPEKFINLMWKNNIYIKNIKKKNITTMTMEINLKDYYNIEDIARKTGTRIKIVRRRGITFLIIKIRKKITLVTGVILFIGIIYYLSTFIWSINITSDKGLPPYIIRQQLKNYGIKPGTSKNKINVYKIEENLIRNNDSIMWVKVRIEGSKLSVKAVERKSPPTIITQDTPCNLVAKKDGKVERIYTTLGTPVVKVGDDVKKGQILVKGEQGQEPSTYSVPAGGYVICKTLYEDTATVNIDSIKRERTGKKIQNYYISLGNKKLYFKKNDNKFNNYDKIEESKFMLKKETYYEVKEVTVKGDVQKIVKDTGDKLYKNICSNLDKSINVLDKIVTYDQGQSCKVKVQVIAEENIAVPDAVQDIEKNESSISIK</sequence>
<evidence type="ECO:0000313" key="2">
    <source>
        <dbReference type="EMBL" id="MFL0195818.1"/>
    </source>
</evidence>
<evidence type="ECO:0000313" key="3">
    <source>
        <dbReference type="Proteomes" id="UP001623660"/>
    </source>
</evidence>
<keyword evidence="3" id="KW-1185">Reference proteome</keyword>
<comment type="caution">
    <text evidence="2">The sequence shown here is derived from an EMBL/GenBank/DDBJ whole genome shotgun (WGS) entry which is preliminary data.</text>
</comment>
<organism evidence="2 3">
    <name type="scientific">Candidatus Clostridium eludens</name>
    <dbReference type="NCBI Taxonomy" id="3381663"/>
    <lineage>
        <taxon>Bacteria</taxon>
        <taxon>Bacillati</taxon>
        <taxon>Bacillota</taxon>
        <taxon>Clostridia</taxon>
        <taxon>Eubacteriales</taxon>
        <taxon>Clostridiaceae</taxon>
        <taxon>Clostridium</taxon>
    </lineage>
</organism>
<gene>
    <name evidence="2" type="primary">yqfD</name>
    <name evidence="2" type="ORF">ACJDU8_09620</name>
</gene>
<keyword evidence="1" id="KW-0472">Membrane</keyword>
<evidence type="ECO:0000256" key="1">
    <source>
        <dbReference type="SAM" id="Phobius"/>
    </source>
</evidence>
<dbReference type="EMBL" id="JBJHZX010000012">
    <property type="protein sequence ID" value="MFL0195818.1"/>
    <property type="molecule type" value="Genomic_DNA"/>
</dbReference>
<dbReference type="Proteomes" id="UP001623660">
    <property type="component" value="Unassembled WGS sequence"/>
</dbReference>
<accession>A0ABW8SKV3</accession>
<keyword evidence="1" id="KW-0812">Transmembrane</keyword>
<protein>
    <submittedName>
        <fullName evidence="2">Sporulation protein YqfD</fullName>
    </submittedName>
</protein>
<dbReference type="NCBIfam" id="TIGR02876">
    <property type="entry name" value="spore_yqfD"/>
    <property type="match status" value="1"/>
</dbReference>
<dbReference type="PIRSF" id="PIRSF029895">
    <property type="entry name" value="SpoIV"/>
    <property type="match status" value="1"/>
</dbReference>
<keyword evidence="1" id="KW-1133">Transmembrane helix</keyword>
<proteinExistence type="predicted"/>
<dbReference type="RefSeq" id="WP_406791935.1">
    <property type="nucleotide sequence ID" value="NZ_JBJHZX010000012.1"/>
</dbReference>
<feature type="transmembrane region" description="Helical" evidence="1">
    <location>
        <begin position="93"/>
        <end position="116"/>
    </location>
</feature>
<name>A0ABW8SKV3_9CLOT</name>
<dbReference type="Pfam" id="PF06898">
    <property type="entry name" value="YqfD"/>
    <property type="match status" value="1"/>
</dbReference>
<reference evidence="2 3" key="1">
    <citation type="submission" date="2024-11" db="EMBL/GenBank/DDBJ databases">
        <authorList>
            <person name="Heng Y.C."/>
            <person name="Lim A.C.H."/>
            <person name="Lee J.K.Y."/>
            <person name="Kittelmann S."/>
        </authorList>
    </citation>
    <scope>NUCLEOTIDE SEQUENCE [LARGE SCALE GENOMIC DNA]</scope>
    <source>
        <strain evidence="2 3">WILCCON 0269</strain>
    </source>
</reference>